<dbReference type="GO" id="GO:0004693">
    <property type="term" value="F:cyclin-dependent protein serine/threonine kinase activity"/>
    <property type="evidence" value="ECO:0007669"/>
    <property type="project" value="UniProtKB-EC"/>
</dbReference>
<keyword evidence="7" id="KW-0067">ATP-binding</keyword>
<evidence type="ECO:0000256" key="7">
    <source>
        <dbReference type="ARBA" id="ARBA00022840"/>
    </source>
</evidence>
<keyword evidence="13" id="KW-1133">Transmembrane helix</keyword>
<evidence type="ECO:0000256" key="13">
    <source>
        <dbReference type="SAM" id="Phobius"/>
    </source>
</evidence>
<dbReference type="EnsemblMetazoa" id="tetur27g02030.1">
    <property type="protein sequence ID" value="tetur27g02030.1"/>
    <property type="gene ID" value="tetur27g02030"/>
</dbReference>
<dbReference type="InterPro" id="IPR008271">
    <property type="entry name" value="Ser/Thr_kinase_AS"/>
</dbReference>
<evidence type="ECO:0000256" key="4">
    <source>
        <dbReference type="ARBA" id="ARBA00022679"/>
    </source>
</evidence>
<dbReference type="HOGENOM" id="CLU_2161572_0_0_1"/>
<sequence length="387" mass="44409">MKTKYPLTTKILFIISLSGFIFFSVNKLSMDKYKIIGNVSAGAHGIVLKAIRSPNYGTDLRSTEDRDEKLFAIKRIFIRKKSFSISVIREIKSLQLLNKHMNVSCIAILNSSSVNMVFPLYPVNLTTFIYEYNLTNIQRSIYTYMILDGLAYCHSNSIIHRDLKPSNLLIDWQGILKLADFGQARLLPGQTFNQNQTTTQNKYDPKLRSSIDVSPQSNGLLSHQVCTRWYRPPELLYGSNDYDWSIDLWSVGCVVAEMNQKWPLFKGESDIEQLCVVVKSLGQPSTEWAVKMPDYNKVIIVFDENDTSLSWHEKLYQSCQDPLAVDFVRQLIKYESRPSADQMKEHSYVSTAVMMINERGSFDERFLVNPKSIRQLVGPPNPDDQKI</sequence>
<dbReference type="InterPro" id="IPR000719">
    <property type="entry name" value="Prot_kinase_dom"/>
</dbReference>
<comment type="catalytic activity">
    <reaction evidence="12">
        <text>L-seryl-[protein] + ATP = O-phospho-L-seryl-[protein] + ADP + H(+)</text>
        <dbReference type="Rhea" id="RHEA:17989"/>
        <dbReference type="Rhea" id="RHEA-COMP:9863"/>
        <dbReference type="Rhea" id="RHEA-COMP:11604"/>
        <dbReference type="ChEBI" id="CHEBI:15378"/>
        <dbReference type="ChEBI" id="CHEBI:29999"/>
        <dbReference type="ChEBI" id="CHEBI:30616"/>
        <dbReference type="ChEBI" id="CHEBI:83421"/>
        <dbReference type="ChEBI" id="CHEBI:456216"/>
        <dbReference type="EC" id="2.7.11.22"/>
    </reaction>
</comment>
<dbReference type="InterPro" id="IPR050108">
    <property type="entry name" value="CDK"/>
</dbReference>
<reference evidence="16" key="1">
    <citation type="submission" date="2011-08" db="EMBL/GenBank/DDBJ databases">
        <authorList>
            <person name="Rombauts S."/>
        </authorList>
    </citation>
    <scope>NUCLEOTIDE SEQUENCE</scope>
    <source>
        <strain evidence="16">London</strain>
    </source>
</reference>
<evidence type="ECO:0000256" key="2">
    <source>
        <dbReference type="ARBA" id="ARBA00012425"/>
    </source>
</evidence>
<dbReference type="AlphaFoldDB" id="T1KYV4"/>
<keyword evidence="5" id="KW-0547">Nucleotide-binding</keyword>
<proteinExistence type="inferred from homology"/>
<name>T1KYV4_TETUR</name>
<dbReference type="STRING" id="32264.T1KYV4"/>
<reference evidence="15" key="2">
    <citation type="submission" date="2015-06" db="UniProtKB">
        <authorList>
            <consortium name="EnsemblMetazoa"/>
        </authorList>
    </citation>
    <scope>IDENTIFICATION</scope>
</reference>
<dbReference type="Pfam" id="PF00069">
    <property type="entry name" value="Pkinase"/>
    <property type="match status" value="1"/>
</dbReference>
<evidence type="ECO:0000256" key="11">
    <source>
        <dbReference type="ARBA" id="ARBA00047811"/>
    </source>
</evidence>
<comment type="catalytic activity">
    <reaction evidence="11">
        <text>L-threonyl-[protein] + ATP = O-phospho-L-threonyl-[protein] + ADP + H(+)</text>
        <dbReference type="Rhea" id="RHEA:46608"/>
        <dbReference type="Rhea" id="RHEA-COMP:11060"/>
        <dbReference type="Rhea" id="RHEA-COMP:11605"/>
        <dbReference type="ChEBI" id="CHEBI:15378"/>
        <dbReference type="ChEBI" id="CHEBI:30013"/>
        <dbReference type="ChEBI" id="CHEBI:30616"/>
        <dbReference type="ChEBI" id="CHEBI:61977"/>
        <dbReference type="ChEBI" id="CHEBI:456216"/>
        <dbReference type="EC" id="2.7.11.22"/>
    </reaction>
</comment>
<dbReference type="SUPFAM" id="SSF56112">
    <property type="entry name" value="Protein kinase-like (PK-like)"/>
    <property type="match status" value="1"/>
</dbReference>
<dbReference type="PROSITE" id="PS00108">
    <property type="entry name" value="PROTEIN_KINASE_ST"/>
    <property type="match status" value="1"/>
</dbReference>
<dbReference type="Gene3D" id="3.30.200.20">
    <property type="entry name" value="Phosphorylase Kinase, domain 1"/>
    <property type="match status" value="1"/>
</dbReference>
<keyword evidence="3" id="KW-0723">Serine/threonine-protein kinase</keyword>
<keyword evidence="16" id="KW-1185">Reference proteome</keyword>
<dbReference type="SMART" id="SM00220">
    <property type="entry name" value="S_TKc"/>
    <property type="match status" value="1"/>
</dbReference>
<evidence type="ECO:0000256" key="5">
    <source>
        <dbReference type="ARBA" id="ARBA00022741"/>
    </source>
</evidence>
<feature type="domain" description="Protein kinase" evidence="14">
    <location>
        <begin position="33"/>
        <end position="349"/>
    </location>
</feature>
<dbReference type="Gene3D" id="1.10.510.10">
    <property type="entry name" value="Transferase(Phosphotransferase) domain 1"/>
    <property type="match status" value="1"/>
</dbReference>
<organism evidence="15 16">
    <name type="scientific">Tetranychus urticae</name>
    <name type="common">Two-spotted spider mite</name>
    <dbReference type="NCBI Taxonomy" id="32264"/>
    <lineage>
        <taxon>Eukaryota</taxon>
        <taxon>Metazoa</taxon>
        <taxon>Ecdysozoa</taxon>
        <taxon>Arthropoda</taxon>
        <taxon>Chelicerata</taxon>
        <taxon>Arachnida</taxon>
        <taxon>Acari</taxon>
        <taxon>Acariformes</taxon>
        <taxon>Trombidiformes</taxon>
        <taxon>Prostigmata</taxon>
        <taxon>Eleutherengona</taxon>
        <taxon>Raphignathae</taxon>
        <taxon>Tetranychoidea</taxon>
        <taxon>Tetranychidae</taxon>
        <taxon>Tetranychus</taxon>
    </lineage>
</organism>
<evidence type="ECO:0000259" key="14">
    <source>
        <dbReference type="PROSITE" id="PS50011"/>
    </source>
</evidence>
<dbReference type="PANTHER" id="PTHR24056:SF171">
    <property type="entry name" value="CYCLIN-DEPENDENT KINASE 20"/>
    <property type="match status" value="1"/>
</dbReference>
<dbReference type="EC" id="2.7.11.22" evidence="2"/>
<evidence type="ECO:0000256" key="3">
    <source>
        <dbReference type="ARBA" id="ARBA00022527"/>
    </source>
</evidence>
<protein>
    <recommendedName>
        <fullName evidence="8">Cyclin-dependent kinase 20</fullName>
        <ecNumber evidence="2">2.7.11.22</ecNumber>
    </recommendedName>
    <alternativeName>
        <fullName evidence="9">Cell cycle-related kinase</fullName>
    </alternativeName>
    <alternativeName>
        <fullName evidence="10">Cell division protein kinase 20</fullName>
    </alternativeName>
</protein>
<keyword evidence="6" id="KW-0418">Kinase</keyword>
<comment type="similarity">
    <text evidence="1">Belongs to the protein kinase superfamily. CMGC Ser/Thr protein kinase family. CDC2/CDKX subfamily.</text>
</comment>
<feature type="transmembrane region" description="Helical" evidence="13">
    <location>
        <begin position="7"/>
        <end position="25"/>
    </location>
</feature>
<dbReference type="GO" id="GO:0005634">
    <property type="term" value="C:nucleus"/>
    <property type="evidence" value="ECO:0007669"/>
    <property type="project" value="TreeGrafter"/>
</dbReference>
<evidence type="ECO:0000256" key="8">
    <source>
        <dbReference type="ARBA" id="ARBA00035711"/>
    </source>
</evidence>
<evidence type="ECO:0000256" key="1">
    <source>
        <dbReference type="ARBA" id="ARBA00006485"/>
    </source>
</evidence>
<evidence type="ECO:0000256" key="9">
    <source>
        <dbReference type="ARBA" id="ARBA00035720"/>
    </source>
</evidence>
<dbReference type="PANTHER" id="PTHR24056">
    <property type="entry name" value="CELL DIVISION PROTEIN KINASE"/>
    <property type="match status" value="1"/>
</dbReference>
<keyword evidence="13" id="KW-0472">Membrane</keyword>
<evidence type="ECO:0000256" key="12">
    <source>
        <dbReference type="ARBA" id="ARBA00048367"/>
    </source>
</evidence>
<evidence type="ECO:0000313" key="15">
    <source>
        <dbReference type="EnsemblMetazoa" id="tetur27g02030.1"/>
    </source>
</evidence>
<dbReference type="PROSITE" id="PS50011">
    <property type="entry name" value="PROTEIN_KINASE_DOM"/>
    <property type="match status" value="1"/>
</dbReference>
<evidence type="ECO:0000313" key="16">
    <source>
        <dbReference type="Proteomes" id="UP000015104"/>
    </source>
</evidence>
<keyword evidence="13" id="KW-0812">Transmembrane</keyword>
<keyword evidence="4" id="KW-0808">Transferase</keyword>
<dbReference type="GO" id="GO:0005524">
    <property type="term" value="F:ATP binding"/>
    <property type="evidence" value="ECO:0007669"/>
    <property type="project" value="UniProtKB-KW"/>
</dbReference>
<dbReference type="EMBL" id="CAEY01000718">
    <property type="status" value="NOT_ANNOTATED_CDS"/>
    <property type="molecule type" value="Genomic_DNA"/>
</dbReference>
<dbReference type="InterPro" id="IPR011009">
    <property type="entry name" value="Kinase-like_dom_sf"/>
</dbReference>
<dbReference type="Proteomes" id="UP000015104">
    <property type="component" value="Unassembled WGS sequence"/>
</dbReference>
<evidence type="ECO:0000256" key="10">
    <source>
        <dbReference type="ARBA" id="ARBA00035723"/>
    </source>
</evidence>
<accession>T1KYV4</accession>
<evidence type="ECO:0000256" key="6">
    <source>
        <dbReference type="ARBA" id="ARBA00022777"/>
    </source>
</evidence>